<keyword evidence="2" id="KW-1185">Reference proteome</keyword>
<organism evidence="1 2">
    <name type="scientific">Halocaridina rubra</name>
    <name type="common">Hawaiian red shrimp</name>
    <dbReference type="NCBI Taxonomy" id="373956"/>
    <lineage>
        <taxon>Eukaryota</taxon>
        <taxon>Metazoa</taxon>
        <taxon>Ecdysozoa</taxon>
        <taxon>Arthropoda</taxon>
        <taxon>Crustacea</taxon>
        <taxon>Multicrustacea</taxon>
        <taxon>Malacostraca</taxon>
        <taxon>Eumalacostraca</taxon>
        <taxon>Eucarida</taxon>
        <taxon>Decapoda</taxon>
        <taxon>Pleocyemata</taxon>
        <taxon>Caridea</taxon>
        <taxon>Atyoidea</taxon>
        <taxon>Atyidae</taxon>
        <taxon>Halocaridina</taxon>
    </lineage>
</organism>
<evidence type="ECO:0000313" key="2">
    <source>
        <dbReference type="Proteomes" id="UP001381693"/>
    </source>
</evidence>
<dbReference type="Proteomes" id="UP001381693">
    <property type="component" value="Unassembled WGS sequence"/>
</dbReference>
<gene>
    <name evidence="1" type="ORF">SK128_006913</name>
</gene>
<protein>
    <submittedName>
        <fullName evidence="1">Uncharacterized protein</fullName>
    </submittedName>
</protein>
<reference evidence="1 2" key="1">
    <citation type="submission" date="2023-11" db="EMBL/GenBank/DDBJ databases">
        <title>Halocaridina rubra genome assembly.</title>
        <authorList>
            <person name="Smith C."/>
        </authorList>
    </citation>
    <scope>NUCLEOTIDE SEQUENCE [LARGE SCALE GENOMIC DNA]</scope>
    <source>
        <strain evidence="1">EP-1</strain>
        <tissue evidence="1">Whole</tissue>
    </source>
</reference>
<accession>A0AAN9FU89</accession>
<dbReference type="EMBL" id="JAXCGZ010000127">
    <property type="protein sequence ID" value="KAK7086627.1"/>
    <property type="molecule type" value="Genomic_DNA"/>
</dbReference>
<dbReference type="AlphaFoldDB" id="A0AAN9FU89"/>
<name>A0AAN9FU89_HALRR</name>
<sequence>MRPKVRVDPHFEGRLVIRIRKVRGKKRVAESADPFFVNFESVYNLETSLERNSAERENSW</sequence>
<proteinExistence type="predicted"/>
<evidence type="ECO:0000313" key="1">
    <source>
        <dbReference type="EMBL" id="KAK7086627.1"/>
    </source>
</evidence>
<comment type="caution">
    <text evidence="1">The sequence shown here is derived from an EMBL/GenBank/DDBJ whole genome shotgun (WGS) entry which is preliminary data.</text>
</comment>